<evidence type="ECO:0000256" key="1">
    <source>
        <dbReference type="SAM" id="MobiDB-lite"/>
    </source>
</evidence>
<reference evidence="2" key="1">
    <citation type="submission" date="2019-12" db="EMBL/GenBank/DDBJ databases">
        <title>Genome sequencing and annotation of Brassica cretica.</title>
        <authorList>
            <person name="Studholme D.J."/>
            <person name="Sarris P."/>
        </authorList>
    </citation>
    <scope>NUCLEOTIDE SEQUENCE</scope>
    <source>
        <strain evidence="2">PFS-109/04</strain>
        <tissue evidence="2">Leaf</tissue>
    </source>
</reference>
<comment type="caution">
    <text evidence="2">The sequence shown here is derived from an EMBL/GenBank/DDBJ whole genome shotgun (WGS) entry which is preliminary data.</text>
</comment>
<dbReference type="Proteomes" id="UP000712600">
    <property type="component" value="Unassembled WGS sequence"/>
</dbReference>
<gene>
    <name evidence="2" type="ORF">F2Q69_00028142</name>
</gene>
<organism evidence="2 3">
    <name type="scientific">Brassica cretica</name>
    <name type="common">Mustard</name>
    <dbReference type="NCBI Taxonomy" id="69181"/>
    <lineage>
        <taxon>Eukaryota</taxon>
        <taxon>Viridiplantae</taxon>
        <taxon>Streptophyta</taxon>
        <taxon>Embryophyta</taxon>
        <taxon>Tracheophyta</taxon>
        <taxon>Spermatophyta</taxon>
        <taxon>Magnoliopsida</taxon>
        <taxon>eudicotyledons</taxon>
        <taxon>Gunneridae</taxon>
        <taxon>Pentapetalae</taxon>
        <taxon>rosids</taxon>
        <taxon>malvids</taxon>
        <taxon>Brassicales</taxon>
        <taxon>Brassicaceae</taxon>
        <taxon>Brassiceae</taxon>
        <taxon>Brassica</taxon>
    </lineage>
</organism>
<dbReference type="EMBL" id="QGKX02000088">
    <property type="protein sequence ID" value="KAF3589364.1"/>
    <property type="molecule type" value="Genomic_DNA"/>
</dbReference>
<feature type="region of interest" description="Disordered" evidence="1">
    <location>
        <begin position="80"/>
        <end position="102"/>
    </location>
</feature>
<name>A0A8S9SBU7_BRACR</name>
<proteinExistence type="predicted"/>
<evidence type="ECO:0000313" key="2">
    <source>
        <dbReference type="EMBL" id="KAF3589364.1"/>
    </source>
</evidence>
<sequence>MISISNSYHSPAKLSPSLTGWGANCWGQKRKIGSERTSESRTKATRRRAEPLRGKITGELNHHVGQLAAELNRRVVILARQAQPSRRSPRRRAEPSRGCARR</sequence>
<accession>A0A8S9SBU7</accession>
<protein>
    <submittedName>
        <fullName evidence="2">Uncharacterized protein</fullName>
    </submittedName>
</protein>
<feature type="compositionally biased region" description="Basic and acidic residues" evidence="1">
    <location>
        <begin position="32"/>
        <end position="52"/>
    </location>
</feature>
<feature type="region of interest" description="Disordered" evidence="1">
    <location>
        <begin position="29"/>
        <end position="52"/>
    </location>
</feature>
<dbReference type="AlphaFoldDB" id="A0A8S9SBU7"/>
<evidence type="ECO:0000313" key="3">
    <source>
        <dbReference type="Proteomes" id="UP000712600"/>
    </source>
</evidence>
<feature type="region of interest" description="Disordered" evidence="1">
    <location>
        <begin position="1"/>
        <end position="20"/>
    </location>
</feature>